<accession>A0A6L3YYA2</accession>
<sequence>MFPFERHGYVFQENLQVWMRPEYSGINYSDGDAAEQHLGNVIRNACDLSVFSFELRLQCRDWQTLYHLSAQRSNVLRPFEHLLRGKVLEIGAGCGAITRYLGEASGQILALEGSPRRAAIAANRVRDLRNVAVLAERFDAFETDELFDAVTLIGVLEYASLFSDDIEPARHMLEKVRGMLKPNGYLFIAIENQLGLKYFAGAPEDHLGQPMYGIENRYEPGQVKTYGRHTLEELLRHAGYASVDFMASFPDYKLPKSIITEAGCMASDFDAAAFAWQSVHADPQMPATSFFDMTRSWPIVFDNGLGIDLANSFIVAASPSDIHAVPTSHLAYHYNTERLKPYCKETRFFRNTQNHIEVSYHRLVRNTEGASGSYRLNLPEHDTYWKGELLSQKFLRIVSTPGWSCQEAAGFVRVFLDHLRMLLELQDQPVTPLNDCACQIPGIFLDALPHNIILDSEDIPRLFDCEWVAETPIELGRLLCRGLFHLFNQAEIQQPHADLENLSRGEVVLRILAEAGLPLADAELLKYRQSELNFQHIVSGLPLEELDSWQLNTPLMKSNAQTASLYFAEAGAEFNERSCLHQALHAGQQNIQFHLDSSIPLSRLRLDPFDGRGGWFVIHGIQVFDEHGNLYYSFTNSDVQSLGLNGIVRCRAEAGEVLFLAYGHDPQLLLPDLPEVRISTFSVHIELLGSDEVAERYNLSNAQSSISPGENQIWSGEAGRLTDFFQDQLALSQKNLTMLLTQLHEQQIQHSAHLEEVRIRLDGEQKQKNHFQNELALSHRNIAALQAQLYEHQQQVQYLTDSVTALRSSTSWRITRPIRLVRHLVRIIRSTLQSTRLLLHRHGLRKVLMRGSQILIREGISGLISHLRHQRTLLINAPEASVSNPIRTERNALTCDSQGRYRLSPAPQQYCYIPPAPPQDLDARLAAISSKPYFSIVVPVYNTTVELLEQLLQSVREQWYPHWQLILADDCSPSEETQSALAKIKHPQITILRLANNQGISGATNAAIGAAQGDFIVFLDHDDELTTDCLYELALCIEKETPDFIYSDEDKLAEDGSYTQPHFKPDWSPDTMMSTMFTCHVSCVRRSLLEKTGLLRSQYDGCQDWDFVLRIAEHTQRISHIPKVLYHWRIIPGSIAADIAAKSYVLEASRQVRLDALQRRRLVGKVEAVPQMPEYFRVNYQPQGEPTISIIIPTRDNAEVLRRCIDSIRSKTRYAAYELIILDNGSIKPATLAYLNSLGCEPTTRIIRHDAPFNFSELNNIGAKAAKGEILLFLNDDTQALHEDWLERLVGYAQLPHVGAVGAKLLYPDGHSIQHAGVVNLADGPMHAFLRQHRDHAGYYMRSLLEYNWLAVTGACLMIETHKYWQIGGFDEKFPVAYNDIDLCMSASSQGYYNVVCQAVQLIHHESISRGIDDIDPVKRTRLQDEQRRLYAKHPEFYQYDPYYNLNLHPNGFNFEVPN</sequence>
<dbReference type="GO" id="GO:0016757">
    <property type="term" value="F:glycosyltransferase activity"/>
    <property type="evidence" value="ECO:0007669"/>
    <property type="project" value="UniProtKB-KW"/>
</dbReference>
<dbReference type="PANTHER" id="PTHR43179:SF7">
    <property type="entry name" value="RHAMNOSYLTRANSFERASE WBBL"/>
    <property type="match status" value="1"/>
</dbReference>
<protein>
    <submittedName>
        <fullName evidence="3">Glycosyltransferase</fullName>
    </submittedName>
</protein>
<dbReference type="CDD" id="cd04184">
    <property type="entry name" value="GT2_RfbC_Mx_like"/>
    <property type="match status" value="1"/>
</dbReference>
<evidence type="ECO:0000259" key="1">
    <source>
        <dbReference type="Pfam" id="PF00535"/>
    </source>
</evidence>
<dbReference type="SUPFAM" id="SSF53335">
    <property type="entry name" value="S-adenosyl-L-methionine-dependent methyltransferases"/>
    <property type="match status" value="1"/>
</dbReference>
<dbReference type="Proteomes" id="UP000481876">
    <property type="component" value="Unassembled WGS sequence"/>
</dbReference>
<reference evidence="3 4" key="1">
    <citation type="submission" date="2019-09" db="EMBL/GenBank/DDBJ databases">
        <title>Taxonomic organization of the family Brucellaceae based on a phylogenomic approach.</title>
        <authorList>
            <person name="Leclercq S."/>
            <person name="Cloeckaert A."/>
            <person name="Zygmunt M.S."/>
        </authorList>
    </citation>
    <scope>NUCLEOTIDE SEQUENCE [LARGE SCALE GENOMIC DNA]</scope>
    <source>
        <strain evidence="3 4">LMG 3313</strain>
    </source>
</reference>
<dbReference type="InterPro" id="IPR029044">
    <property type="entry name" value="Nucleotide-diphossugar_trans"/>
</dbReference>
<gene>
    <name evidence="3" type="ORF">F9L04_24905</name>
</gene>
<proteinExistence type="predicted"/>
<dbReference type="CDD" id="cd02440">
    <property type="entry name" value="AdoMet_MTases"/>
    <property type="match status" value="1"/>
</dbReference>
<dbReference type="InterPro" id="IPR001173">
    <property type="entry name" value="Glyco_trans_2-like"/>
</dbReference>
<comment type="caution">
    <text evidence="3">The sequence shown here is derived from an EMBL/GenBank/DDBJ whole genome shotgun (WGS) entry which is preliminary data.</text>
</comment>
<feature type="domain" description="Glycosyltransferase 2-like" evidence="1">
    <location>
        <begin position="935"/>
        <end position="1046"/>
    </location>
</feature>
<feature type="domain" description="Glycosyltransferase 2-like" evidence="1">
    <location>
        <begin position="1189"/>
        <end position="1304"/>
    </location>
</feature>
<dbReference type="EMBL" id="WBWS01000046">
    <property type="protein sequence ID" value="KAB2757553.1"/>
    <property type="molecule type" value="Genomic_DNA"/>
</dbReference>
<dbReference type="Pfam" id="PF08242">
    <property type="entry name" value="Methyltransf_12"/>
    <property type="match status" value="1"/>
</dbReference>
<keyword evidence="3" id="KW-0808">Transferase</keyword>
<dbReference type="Pfam" id="PF00535">
    <property type="entry name" value="Glycos_transf_2"/>
    <property type="match status" value="2"/>
</dbReference>
<dbReference type="InterPro" id="IPR029063">
    <property type="entry name" value="SAM-dependent_MTases_sf"/>
</dbReference>
<name>A0A6L3YYA2_BRUAN</name>
<organism evidence="3 4">
    <name type="scientific">Brucella anthropi</name>
    <name type="common">Ochrobactrum anthropi</name>
    <dbReference type="NCBI Taxonomy" id="529"/>
    <lineage>
        <taxon>Bacteria</taxon>
        <taxon>Pseudomonadati</taxon>
        <taxon>Pseudomonadota</taxon>
        <taxon>Alphaproteobacteria</taxon>
        <taxon>Hyphomicrobiales</taxon>
        <taxon>Brucellaceae</taxon>
        <taxon>Brucella/Ochrobactrum group</taxon>
        <taxon>Brucella</taxon>
    </lineage>
</organism>
<evidence type="ECO:0000313" key="3">
    <source>
        <dbReference type="EMBL" id="KAB2757553.1"/>
    </source>
</evidence>
<dbReference type="Gene3D" id="3.90.550.10">
    <property type="entry name" value="Spore Coat Polysaccharide Biosynthesis Protein SpsA, Chain A"/>
    <property type="match status" value="2"/>
</dbReference>
<dbReference type="SUPFAM" id="SSF53448">
    <property type="entry name" value="Nucleotide-diphospho-sugar transferases"/>
    <property type="match status" value="2"/>
</dbReference>
<dbReference type="PANTHER" id="PTHR43179">
    <property type="entry name" value="RHAMNOSYLTRANSFERASE WBBL"/>
    <property type="match status" value="1"/>
</dbReference>
<dbReference type="Gene3D" id="3.40.50.150">
    <property type="entry name" value="Vaccinia Virus protein VP39"/>
    <property type="match status" value="1"/>
</dbReference>
<evidence type="ECO:0000259" key="2">
    <source>
        <dbReference type="Pfam" id="PF08242"/>
    </source>
</evidence>
<feature type="domain" description="Methyltransferase type 12" evidence="2">
    <location>
        <begin position="88"/>
        <end position="186"/>
    </location>
</feature>
<dbReference type="RefSeq" id="WP_151662854.1">
    <property type="nucleotide sequence ID" value="NZ_WBWN01000031.1"/>
</dbReference>
<evidence type="ECO:0000313" key="4">
    <source>
        <dbReference type="Proteomes" id="UP000481876"/>
    </source>
</evidence>
<dbReference type="InterPro" id="IPR013217">
    <property type="entry name" value="Methyltransf_12"/>
</dbReference>
<dbReference type="CDD" id="cd04186">
    <property type="entry name" value="GT_2_like_c"/>
    <property type="match status" value="1"/>
</dbReference>